<name>A0AAJ0M0Y8_9PEZI</name>
<evidence type="ECO:0000313" key="3">
    <source>
        <dbReference type="Proteomes" id="UP001273166"/>
    </source>
</evidence>
<dbReference type="EMBL" id="JAUDZG010000005">
    <property type="protein sequence ID" value="KAK3304863.1"/>
    <property type="molecule type" value="Genomic_DNA"/>
</dbReference>
<keyword evidence="3" id="KW-1185">Reference proteome</keyword>
<protein>
    <submittedName>
        <fullName evidence="2">Heterokaryon incompatibility protein-domain-containing protein</fullName>
    </submittedName>
</protein>
<dbReference type="GeneID" id="87885918"/>
<organism evidence="2 3">
    <name type="scientific">Chaetomium strumarium</name>
    <dbReference type="NCBI Taxonomy" id="1170767"/>
    <lineage>
        <taxon>Eukaryota</taxon>
        <taxon>Fungi</taxon>
        <taxon>Dikarya</taxon>
        <taxon>Ascomycota</taxon>
        <taxon>Pezizomycotina</taxon>
        <taxon>Sordariomycetes</taxon>
        <taxon>Sordariomycetidae</taxon>
        <taxon>Sordariales</taxon>
        <taxon>Chaetomiaceae</taxon>
        <taxon>Chaetomium</taxon>
    </lineage>
</organism>
<evidence type="ECO:0000259" key="1">
    <source>
        <dbReference type="Pfam" id="PF06985"/>
    </source>
</evidence>
<reference evidence="2" key="2">
    <citation type="submission" date="2023-06" db="EMBL/GenBank/DDBJ databases">
        <authorList>
            <consortium name="Lawrence Berkeley National Laboratory"/>
            <person name="Mondo S.J."/>
            <person name="Hensen N."/>
            <person name="Bonometti L."/>
            <person name="Westerberg I."/>
            <person name="Brannstrom I.O."/>
            <person name="Guillou S."/>
            <person name="Cros-Aarteil S."/>
            <person name="Calhoun S."/>
            <person name="Haridas S."/>
            <person name="Kuo A."/>
            <person name="Pangilinan J."/>
            <person name="Riley R."/>
            <person name="Labutti K."/>
            <person name="Andreopoulos B."/>
            <person name="Lipzen A."/>
            <person name="Chen C."/>
            <person name="Yanf M."/>
            <person name="Daum C."/>
            <person name="Ng V."/>
            <person name="Clum A."/>
            <person name="Steindorff A."/>
            <person name="Ohm R."/>
            <person name="Martin F."/>
            <person name="Silar P."/>
            <person name="Natvig D."/>
            <person name="Lalanne C."/>
            <person name="Gautier V."/>
            <person name="Ament-Velasquez S.L."/>
            <person name="Kruys A."/>
            <person name="Hutchinson M.I."/>
            <person name="Powell A.J."/>
            <person name="Barry K."/>
            <person name="Miller A.N."/>
            <person name="Grigoriev I.V."/>
            <person name="Debuchy R."/>
            <person name="Gladieux P."/>
            <person name="Thoren M.H."/>
            <person name="Johannesson H."/>
        </authorList>
    </citation>
    <scope>NUCLEOTIDE SEQUENCE</scope>
    <source>
        <strain evidence="2">CBS 333.67</strain>
    </source>
</reference>
<gene>
    <name evidence="2" type="ORF">B0T15DRAFT_495285</name>
</gene>
<reference evidence="2" key="1">
    <citation type="journal article" date="2023" name="Mol. Phylogenet. Evol.">
        <title>Genome-scale phylogeny and comparative genomics of the fungal order Sordariales.</title>
        <authorList>
            <person name="Hensen N."/>
            <person name="Bonometti L."/>
            <person name="Westerberg I."/>
            <person name="Brannstrom I.O."/>
            <person name="Guillou S."/>
            <person name="Cros-Aarteil S."/>
            <person name="Calhoun S."/>
            <person name="Haridas S."/>
            <person name="Kuo A."/>
            <person name="Mondo S."/>
            <person name="Pangilinan J."/>
            <person name="Riley R."/>
            <person name="LaButti K."/>
            <person name="Andreopoulos B."/>
            <person name="Lipzen A."/>
            <person name="Chen C."/>
            <person name="Yan M."/>
            <person name="Daum C."/>
            <person name="Ng V."/>
            <person name="Clum A."/>
            <person name="Steindorff A."/>
            <person name="Ohm R.A."/>
            <person name="Martin F."/>
            <person name="Silar P."/>
            <person name="Natvig D.O."/>
            <person name="Lalanne C."/>
            <person name="Gautier V."/>
            <person name="Ament-Velasquez S.L."/>
            <person name="Kruys A."/>
            <person name="Hutchinson M.I."/>
            <person name="Powell A.J."/>
            <person name="Barry K."/>
            <person name="Miller A.N."/>
            <person name="Grigoriev I.V."/>
            <person name="Debuchy R."/>
            <person name="Gladieux P."/>
            <person name="Hiltunen Thoren M."/>
            <person name="Johannesson H."/>
        </authorList>
    </citation>
    <scope>NUCLEOTIDE SEQUENCE</scope>
    <source>
        <strain evidence="2">CBS 333.67</strain>
    </source>
</reference>
<dbReference type="Pfam" id="PF06985">
    <property type="entry name" value="HET"/>
    <property type="match status" value="1"/>
</dbReference>
<dbReference type="Proteomes" id="UP001273166">
    <property type="component" value="Unassembled WGS sequence"/>
</dbReference>
<evidence type="ECO:0000313" key="2">
    <source>
        <dbReference type="EMBL" id="KAK3304863.1"/>
    </source>
</evidence>
<accession>A0AAJ0M0Y8</accession>
<proteinExistence type="predicted"/>
<dbReference type="InterPro" id="IPR010730">
    <property type="entry name" value="HET"/>
</dbReference>
<feature type="domain" description="Heterokaryon incompatibility" evidence="1">
    <location>
        <begin position="189"/>
        <end position="324"/>
    </location>
</feature>
<dbReference type="PANTHER" id="PTHR33112:SF16">
    <property type="entry name" value="HETEROKARYON INCOMPATIBILITY DOMAIN-CONTAINING PROTEIN"/>
    <property type="match status" value="1"/>
</dbReference>
<dbReference type="RefSeq" id="XP_062720643.1">
    <property type="nucleotide sequence ID" value="XM_062867089.1"/>
</dbReference>
<dbReference type="PANTHER" id="PTHR33112">
    <property type="entry name" value="DOMAIN PROTEIN, PUTATIVE-RELATED"/>
    <property type="match status" value="1"/>
</dbReference>
<dbReference type="AlphaFoldDB" id="A0AAJ0M0Y8"/>
<sequence length="420" mass="47136">MGVFGGVKLDYELDDSLPDLPRLQHTADLGCDFCRVLRGAVLDSSDSKYGKLIGRSGKLLRPGEVSPVRVELYLEWVGEDPSVDSGALFLYAMFTSMDHSYPERTLQACFCVETPDPVSEWLRIPSSQTTVNRLDPETIAWAADSIKSCAESHNHHHDHKSLSGTFRPKRLLDLMDGQVRLVSERLESASRRWSPVLRDAVLVTRALGISYLWIDCLCILQGEADRDDWVEQASAMHRIYGYARVTIVALASRSCMQGFLDFPAEGLHIDYRSTLQRKAAGTIKINLLGASRDYSLMRNPPYAVIRSQNLWTSDWLSRGWTYQEAAASARLLVFGELGPFFSCPAQNELMRPRWRTVNPPSNLEQFEFSGLANEGDGIELWERVMRQYGRRSLGFTHPTDALPALSGIVSLHQQLPGAVQ</sequence>
<comment type="caution">
    <text evidence="2">The sequence shown here is derived from an EMBL/GenBank/DDBJ whole genome shotgun (WGS) entry which is preliminary data.</text>
</comment>